<name>A0AB34JFD3_PRYPA</name>
<dbReference type="CDD" id="cd18091">
    <property type="entry name" value="SpoU-like_TRM3-like"/>
    <property type="match status" value="1"/>
</dbReference>
<dbReference type="PANTHER" id="PTHR12029">
    <property type="entry name" value="RNA METHYLTRANSFERASE"/>
    <property type="match status" value="1"/>
</dbReference>
<feature type="compositionally biased region" description="Basic and acidic residues" evidence="3">
    <location>
        <begin position="751"/>
        <end position="769"/>
    </location>
</feature>
<dbReference type="Gene3D" id="3.40.1280.10">
    <property type="match status" value="1"/>
</dbReference>
<dbReference type="EMBL" id="JBGBPQ010000009">
    <property type="protein sequence ID" value="KAL1520188.1"/>
    <property type="molecule type" value="Genomic_DNA"/>
</dbReference>
<dbReference type="GO" id="GO:0003723">
    <property type="term" value="F:RNA binding"/>
    <property type="evidence" value="ECO:0007669"/>
    <property type="project" value="InterPro"/>
</dbReference>
<comment type="caution">
    <text evidence="5">The sequence shown here is derived from an EMBL/GenBank/DDBJ whole genome shotgun (WGS) entry which is preliminary data.</text>
</comment>
<dbReference type="Proteomes" id="UP001515480">
    <property type="component" value="Unassembled WGS sequence"/>
</dbReference>
<organism evidence="5 6">
    <name type="scientific">Prymnesium parvum</name>
    <name type="common">Toxic golden alga</name>
    <dbReference type="NCBI Taxonomy" id="97485"/>
    <lineage>
        <taxon>Eukaryota</taxon>
        <taxon>Haptista</taxon>
        <taxon>Haptophyta</taxon>
        <taxon>Prymnesiophyceae</taxon>
        <taxon>Prymnesiales</taxon>
        <taxon>Prymnesiaceae</taxon>
        <taxon>Prymnesium</taxon>
    </lineage>
</organism>
<dbReference type="GO" id="GO:0030488">
    <property type="term" value="P:tRNA methylation"/>
    <property type="evidence" value="ECO:0007669"/>
    <property type="project" value="InterPro"/>
</dbReference>
<dbReference type="InterPro" id="IPR001537">
    <property type="entry name" value="SpoU_MeTrfase"/>
</dbReference>
<feature type="region of interest" description="Disordered" evidence="3">
    <location>
        <begin position="749"/>
        <end position="769"/>
    </location>
</feature>
<reference evidence="5 6" key="1">
    <citation type="journal article" date="2024" name="Science">
        <title>Giant polyketide synthase enzymes in the biosynthesis of giant marine polyether toxins.</title>
        <authorList>
            <person name="Fallon T.R."/>
            <person name="Shende V.V."/>
            <person name="Wierzbicki I.H."/>
            <person name="Pendleton A.L."/>
            <person name="Watervoot N.F."/>
            <person name="Auber R.P."/>
            <person name="Gonzalez D.J."/>
            <person name="Wisecaver J.H."/>
            <person name="Moore B.S."/>
        </authorList>
    </citation>
    <scope>NUCLEOTIDE SEQUENCE [LARGE SCALE GENOMIC DNA]</scope>
    <source>
        <strain evidence="5 6">12B1</strain>
    </source>
</reference>
<dbReference type="InterPro" id="IPR029028">
    <property type="entry name" value="Alpha/beta_knot_MTases"/>
</dbReference>
<evidence type="ECO:0000256" key="3">
    <source>
        <dbReference type="SAM" id="MobiDB-lite"/>
    </source>
</evidence>
<protein>
    <recommendedName>
        <fullName evidence="4">tRNA/rRNA methyltransferase SpoU type domain-containing protein</fullName>
    </recommendedName>
</protein>
<evidence type="ECO:0000256" key="1">
    <source>
        <dbReference type="ARBA" id="ARBA00022603"/>
    </source>
</evidence>
<gene>
    <name evidence="5" type="ORF">AB1Y20_023658</name>
</gene>
<dbReference type="PANTHER" id="PTHR12029:SF11">
    <property type="entry name" value="METHYLTRANSFERASE TARBP1-RELATED"/>
    <property type="match status" value="1"/>
</dbReference>
<keyword evidence="2" id="KW-0808">Transferase</keyword>
<evidence type="ECO:0000313" key="5">
    <source>
        <dbReference type="EMBL" id="KAL1520188.1"/>
    </source>
</evidence>
<sequence>MTAWCGVARSIASLGLRSLSDADELLHACLELRDRPPHLLLLELDAAAASLDADGALPLARAGLCLTRLAPHLAPAVCERLCLPRLAPQPPDAPGGLSPHALHALSEITRELLASPAAAPLREQIETACARALRGAEPAELAWRAQLVLAAPSDAPLLAQRLAAAAATRRLDAAEAAALEVAIGRGELRAEAAWAPLERGVRSACGATRRASLRAAVLLHRQLREAWRADGCGAVRLALLAALREGRAWEAKAALFVAQEAARGEWEGFARLHAALEGHELHLLRPAWPAGAEWWADVAEGAPPPRVEGAPPPPPPAFEWVGLLLAKAFGHVNHAVRYWAARNAMEWAVRLHERPVVPLPPLFVLEELLPLLLRDASVYRLADGATDTPLGDVVQSFLAAMLRALHRERGVEAASLFVEGVLRGTLGAMPKSLPCLHVISGLARGGAGGALTPGGVGALLEVLRHACRSYARWCNELLWRAAIDMIVSLGNPRELGLSVVASFVAQVPRHLHILHERHQPTEALLRVRSWLLHAASPDEAEWLETALAALADGFWRKTSAHAWRGAAVSACAHDLQAAAAEAAELCHAASLCPPEEQLRTLLAPALLLLLGEWLAGILRSREVSSSSRSEIVRQVSASGHEIASFVSMTVDVAEATAAAEGLEETEREWRYMRCVRCAGAAARCASLLPEVAPLDQLVATLLDRFARLLATPASARGNAPPNAGASPPLARLGCLGLAALAAVNIAEDEGREGAGSEGEGREREGRERAGRAWCGEPLHRALSALMRGGSLPAGAAAAEERCAEAAEETYRLAAARWTALVALLEADAGAWLRACGGEALLAAIGALRHFVLLGAHDAAALGAALGCVRLLTPACARELAAEEIAALLEAALEAVEQLPHAALQPKLSEAAVRALLSPPLLASPSFSYLSRRAFATFLRLGSSRPFIARLAAASLCAYCSHRPTAALAWSAQLHELALFGAVGRHNEEEADDGVAISRALRARGEAHEPLAAYVRGRGALTTASPAAAPPSELPLTACVPPDASTAAAACLGARGVALRGGGTRATQQQTRAAALLLMHRLDTSADDAAALAGALASRLLAQVRDASAHFAKWWVPLTAGARAHTRAWQALAVLSAHLARMGAAVREEALCVWELLRGRQLAVVRQYMERVAVQLLLASPHDAAARLAATLGDFSLKRDPASSMLLVGRHVLLRRVGAGLPREVHAEAVRTCVPLLLGWATSNFHTARMLAQLTLTAVRASEAEIGGDRSEAVDKVCAFISSQSHTATAAENMRLLLDEPEWDDQLARILDYRGALEAAGGGGESENEGLLDKIGAAGELLAARLRAEEAGEFARELGEFEEERPSDDHAVAALAAKGEGEACAEVGALDSSGCGVGTMQRKMLTWRLEDLLADEGEESPGTELQTRADEAEAGATGEGKLARHATVASRRAPHSFVVVASLLEKAANLGGICRTAEVFHVQSLVLADRRILSKESFQGLSMGAERWLPIEEVKPTALVEYLRTKRQSGWQVVALEQAHGSVPVHSFRFSPCTVLLLGAEREGVPADLLAEADVCVEIPQAGLIRSLNVHVSASITLWEYTRQQLEERAEA</sequence>
<dbReference type="InterPro" id="IPR045330">
    <property type="entry name" value="TRM3/TARBP1"/>
</dbReference>
<feature type="region of interest" description="Disordered" evidence="3">
    <location>
        <begin position="1416"/>
        <end position="1438"/>
    </location>
</feature>
<dbReference type="InterPro" id="IPR029026">
    <property type="entry name" value="tRNA_m1G_MTases_N"/>
</dbReference>
<proteinExistence type="predicted"/>
<dbReference type="SUPFAM" id="SSF75217">
    <property type="entry name" value="alpha/beta knot"/>
    <property type="match status" value="1"/>
</dbReference>
<dbReference type="GO" id="GO:0016423">
    <property type="term" value="F:tRNA (guanine) methyltransferase activity"/>
    <property type="evidence" value="ECO:0007669"/>
    <property type="project" value="InterPro"/>
</dbReference>
<keyword evidence="1" id="KW-0489">Methyltransferase</keyword>
<dbReference type="Pfam" id="PF00588">
    <property type="entry name" value="SpoU_methylase"/>
    <property type="match status" value="1"/>
</dbReference>
<dbReference type="InterPro" id="IPR044748">
    <property type="entry name" value="Trm3/TARBP1_C"/>
</dbReference>
<evidence type="ECO:0000259" key="4">
    <source>
        <dbReference type="Pfam" id="PF00588"/>
    </source>
</evidence>
<feature type="domain" description="tRNA/rRNA methyltransferase SpoU type" evidence="4">
    <location>
        <begin position="1456"/>
        <end position="1597"/>
    </location>
</feature>
<evidence type="ECO:0000256" key="2">
    <source>
        <dbReference type="ARBA" id="ARBA00022679"/>
    </source>
</evidence>
<accession>A0AB34JFD3</accession>
<keyword evidence="6" id="KW-1185">Reference proteome</keyword>
<evidence type="ECO:0000313" key="6">
    <source>
        <dbReference type="Proteomes" id="UP001515480"/>
    </source>
</evidence>